<dbReference type="KEGG" id="lel:PVL30_002671"/>
<dbReference type="InParanoid" id="A5E0N9"/>
<keyword evidence="2" id="KW-1133">Transmembrane helix</keyword>
<name>A5E0N9_LODEL</name>
<dbReference type="GeneID" id="5232725"/>
<reference evidence="3 4" key="1">
    <citation type="journal article" date="2009" name="Nature">
        <title>Evolution of pathogenicity and sexual reproduction in eight Candida genomes.</title>
        <authorList>
            <person name="Butler G."/>
            <person name="Rasmussen M.D."/>
            <person name="Lin M.F."/>
            <person name="Santos M.A."/>
            <person name="Sakthikumar S."/>
            <person name="Munro C.A."/>
            <person name="Rheinbay E."/>
            <person name="Grabherr M."/>
            <person name="Forche A."/>
            <person name="Reedy J.L."/>
            <person name="Agrafioti I."/>
            <person name="Arnaud M.B."/>
            <person name="Bates S."/>
            <person name="Brown A.J."/>
            <person name="Brunke S."/>
            <person name="Costanzo M.C."/>
            <person name="Fitzpatrick D.A."/>
            <person name="de Groot P.W."/>
            <person name="Harris D."/>
            <person name="Hoyer L.L."/>
            <person name="Hube B."/>
            <person name="Klis F.M."/>
            <person name="Kodira C."/>
            <person name="Lennard N."/>
            <person name="Logue M.E."/>
            <person name="Martin R."/>
            <person name="Neiman A.M."/>
            <person name="Nikolaou E."/>
            <person name="Quail M.A."/>
            <person name="Quinn J."/>
            <person name="Santos M.C."/>
            <person name="Schmitzberger F.F."/>
            <person name="Sherlock G."/>
            <person name="Shah P."/>
            <person name="Silverstein K.A."/>
            <person name="Skrzypek M.S."/>
            <person name="Soll D."/>
            <person name="Staggs R."/>
            <person name="Stansfield I."/>
            <person name="Stumpf M.P."/>
            <person name="Sudbery P.E."/>
            <person name="Srikantha T."/>
            <person name="Zeng Q."/>
            <person name="Berman J."/>
            <person name="Berriman M."/>
            <person name="Heitman J."/>
            <person name="Gow N.A."/>
            <person name="Lorenz M.C."/>
            <person name="Birren B.W."/>
            <person name="Kellis M."/>
            <person name="Cuomo C.A."/>
        </authorList>
    </citation>
    <scope>NUCLEOTIDE SEQUENCE [LARGE SCALE GENOMIC DNA]</scope>
    <source>
        <strain evidence="4">ATCC 11503 / BCRC 21390 / CBS 2605 / JCM 1781 / NBRC 1676 / NRRL YB-4239</strain>
    </source>
</reference>
<dbReference type="EMBL" id="CH981527">
    <property type="protein sequence ID" value="EDK44997.1"/>
    <property type="molecule type" value="Genomic_DNA"/>
</dbReference>
<dbReference type="HOGENOM" id="CLU_071625_0_0_1"/>
<proteinExistence type="predicted"/>
<dbReference type="AlphaFoldDB" id="A5E0N9"/>
<keyword evidence="4" id="KW-1185">Reference proteome</keyword>
<feature type="transmembrane region" description="Helical" evidence="2">
    <location>
        <begin position="155"/>
        <end position="175"/>
    </location>
</feature>
<dbReference type="VEuPathDB" id="FungiDB:LELG_03176"/>
<evidence type="ECO:0000256" key="1">
    <source>
        <dbReference type="SAM" id="MobiDB-lite"/>
    </source>
</evidence>
<feature type="region of interest" description="Disordered" evidence="1">
    <location>
        <begin position="1"/>
        <end position="31"/>
    </location>
</feature>
<evidence type="ECO:0000313" key="4">
    <source>
        <dbReference type="Proteomes" id="UP000001996"/>
    </source>
</evidence>
<gene>
    <name evidence="3" type="ORF">LELG_03176</name>
</gene>
<protein>
    <submittedName>
        <fullName evidence="3">Uncharacterized protein</fullName>
    </submittedName>
</protein>
<feature type="compositionally biased region" description="Polar residues" evidence="1">
    <location>
        <begin position="22"/>
        <end position="31"/>
    </location>
</feature>
<dbReference type="OrthoDB" id="4081078at2759"/>
<accession>A5E0N9</accession>
<keyword evidence="2" id="KW-0812">Transmembrane</keyword>
<dbReference type="Proteomes" id="UP000001996">
    <property type="component" value="Unassembled WGS sequence"/>
</dbReference>
<keyword evidence="2" id="KW-0472">Membrane</keyword>
<organism evidence="3 4">
    <name type="scientific">Lodderomyces elongisporus (strain ATCC 11503 / CBS 2605 / JCM 1781 / NBRC 1676 / NRRL YB-4239)</name>
    <name type="common">Yeast</name>
    <name type="synonym">Saccharomyces elongisporus</name>
    <dbReference type="NCBI Taxonomy" id="379508"/>
    <lineage>
        <taxon>Eukaryota</taxon>
        <taxon>Fungi</taxon>
        <taxon>Dikarya</taxon>
        <taxon>Ascomycota</taxon>
        <taxon>Saccharomycotina</taxon>
        <taxon>Pichiomycetes</taxon>
        <taxon>Debaryomycetaceae</taxon>
        <taxon>Candida/Lodderomyces clade</taxon>
        <taxon>Lodderomyces</taxon>
    </lineage>
</organism>
<evidence type="ECO:0000256" key="2">
    <source>
        <dbReference type="SAM" id="Phobius"/>
    </source>
</evidence>
<evidence type="ECO:0000313" key="3">
    <source>
        <dbReference type="EMBL" id="EDK44997.1"/>
    </source>
</evidence>
<sequence>MPPSDSNRYNKKRKRPLYDRPGSSSPILKSTSPLNDTYIPVQLPQQTSIHLTHKNAILQAPTAKSSVDEQKVIQFLSKIEAKLQRISKNSESQISIVISSSEADIILRPLLKPVLKLLLLLLLQESLKDILLGPSFQLRDIVISKQIPGAIDRILTLYGTCTSIALSVAYIVYLLNAKINNLHLEVFTLKSSNYKLHLLLKDGAEAVHGIKYLDLAPLTYPLYDLLESRAETEAGTEAETGLETQSKSESKSKAGLVFDVFLQGDLQAIFNFVFVCFEKKLIADCSKQIINPAFGIHLDPALKSLTSENEELKRESLDKLLKFLYSDLKLKNIL</sequence>